<feature type="region of interest" description="Disordered" evidence="1">
    <location>
        <begin position="52"/>
        <end position="79"/>
    </location>
</feature>
<proteinExistence type="predicted"/>
<evidence type="ECO:0000313" key="4">
    <source>
        <dbReference type="Proteomes" id="UP001061862"/>
    </source>
</evidence>
<dbReference type="RefSeq" id="WP_262171811.1">
    <property type="nucleotide sequence ID" value="NZ_CP104965.1"/>
</dbReference>
<organism evidence="3 4">
    <name type="scientific">Devosia neptuniae</name>
    <dbReference type="NCBI Taxonomy" id="191302"/>
    <lineage>
        <taxon>Bacteria</taxon>
        <taxon>Pseudomonadati</taxon>
        <taxon>Pseudomonadota</taxon>
        <taxon>Alphaproteobacteria</taxon>
        <taxon>Hyphomicrobiales</taxon>
        <taxon>Devosiaceae</taxon>
        <taxon>Devosia</taxon>
    </lineage>
</organism>
<reference evidence="3 4" key="1">
    <citation type="submission" date="2022-09" db="EMBL/GenBank/DDBJ databases">
        <title>Interaction between co-microsymbionts with complementary sets of symbiotic genes in legume-rhizobium systems.</title>
        <authorList>
            <person name="Safronova V."/>
            <person name="Sazanova A."/>
            <person name="Afonin A."/>
            <person name="Chirak E."/>
        </authorList>
    </citation>
    <scope>NUCLEOTIDE SEQUENCE [LARGE SCALE GENOMIC DNA]</scope>
    <source>
        <strain evidence="3 4">A18/4-1</strain>
    </source>
</reference>
<keyword evidence="4" id="KW-1185">Reference proteome</keyword>
<gene>
    <name evidence="3" type="ORF">N8A98_12865</name>
</gene>
<name>A0ABY6CIL8_9HYPH</name>
<keyword evidence="2" id="KW-0732">Signal</keyword>
<feature type="signal peptide" evidence="2">
    <location>
        <begin position="1"/>
        <end position="24"/>
    </location>
</feature>
<accession>A0ABY6CIL8</accession>
<sequence length="107" mass="11052">MRTHRTFASIALAASLGLSPIAMAQEHVIGGQPVAADQVDAIQERCDELRYQQGTTGTQTPETTMTEAPATDAAAADQSAQAGAVDLENLTIAMCDEGGFAASEEAN</sequence>
<protein>
    <submittedName>
        <fullName evidence="3">Uncharacterized protein</fullName>
    </submittedName>
</protein>
<dbReference type="EMBL" id="CP104965">
    <property type="protein sequence ID" value="UXN72010.1"/>
    <property type="molecule type" value="Genomic_DNA"/>
</dbReference>
<dbReference type="Proteomes" id="UP001061862">
    <property type="component" value="Chromosome"/>
</dbReference>
<feature type="chain" id="PRO_5046722253" evidence="2">
    <location>
        <begin position="25"/>
        <end position="107"/>
    </location>
</feature>
<evidence type="ECO:0000313" key="3">
    <source>
        <dbReference type="EMBL" id="UXN72010.1"/>
    </source>
</evidence>
<evidence type="ECO:0000256" key="2">
    <source>
        <dbReference type="SAM" id="SignalP"/>
    </source>
</evidence>
<evidence type="ECO:0000256" key="1">
    <source>
        <dbReference type="SAM" id="MobiDB-lite"/>
    </source>
</evidence>